<dbReference type="OMA" id="TQLHQVY"/>
<feature type="transmembrane region" description="Helical" evidence="2">
    <location>
        <begin position="303"/>
        <end position="325"/>
    </location>
</feature>
<dbReference type="InterPro" id="IPR050327">
    <property type="entry name" value="Proton-linked_MCT"/>
</dbReference>
<gene>
    <name evidence="3" type="ORF">TCAL_11856</name>
</gene>
<feature type="transmembrane region" description="Helical" evidence="2">
    <location>
        <begin position="239"/>
        <end position="260"/>
    </location>
</feature>
<evidence type="ECO:0000313" key="4">
    <source>
        <dbReference type="Proteomes" id="UP000318571"/>
    </source>
</evidence>
<dbReference type="GO" id="GO:0022857">
    <property type="term" value="F:transmembrane transporter activity"/>
    <property type="evidence" value="ECO:0007669"/>
    <property type="project" value="InterPro"/>
</dbReference>
<dbReference type="AlphaFoldDB" id="A0A553PGL0"/>
<dbReference type="Proteomes" id="UP000318571">
    <property type="component" value="Chromosome 5"/>
</dbReference>
<evidence type="ECO:0008006" key="5">
    <source>
        <dbReference type="Google" id="ProtNLM"/>
    </source>
</evidence>
<dbReference type="Pfam" id="PF07690">
    <property type="entry name" value="MFS_1"/>
    <property type="match status" value="1"/>
</dbReference>
<evidence type="ECO:0000313" key="3">
    <source>
        <dbReference type="EMBL" id="TRY76812.1"/>
    </source>
</evidence>
<dbReference type="PANTHER" id="PTHR11360">
    <property type="entry name" value="MONOCARBOXYLATE TRANSPORTER"/>
    <property type="match status" value="1"/>
</dbReference>
<comment type="caution">
    <text evidence="3">The sequence shown here is derived from an EMBL/GenBank/DDBJ whole genome shotgun (WGS) entry which is preliminary data.</text>
</comment>
<feature type="transmembrane region" description="Helical" evidence="2">
    <location>
        <begin position="170"/>
        <end position="189"/>
    </location>
</feature>
<name>A0A553PGL0_TIGCA</name>
<protein>
    <recommendedName>
        <fullName evidence="5">Major facilitator superfamily (MFS) profile domain-containing protein</fullName>
    </recommendedName>
</protein>
<feature type="transmembrane region" description="Helical" evidence="2">
    <location>
        <begin position="100"/>
        <end position="119"/>
    </location>
</feature>
<feature type="region of interest" description="Disordered" evidence="1">
    <location>
        <begin position="489"/>
        <end position="510"/>
    </location>
</feature>
<dbReference type="SUPFAM" id="SSF103473">
    <property type="entry name" value="MFS general substrate transporter"/>
    <property type="match status" value="1"/>
</dbReference>
<reference evidence="3 4" key="1">
    <citation type="journal article" date="2018" name="Nat. Ecol. Evol.">
        <title>Genomic signatures of mitonuclear coevolution across populations of Tigriopus californicus.</title>
        <authorList>
            <person name="Barreto F.S."/>
            <person name="Watson E.T."/>
            <person name="Lima T.G."/>
            <person name="Willett C.S."/>
            <person name="Edmands S."/>
            <person name="Li W."/>
            <person name="Burton R.S."/>
        </authorList>
    </citation>
    <scope>NUCLEOTIDE SEQUENCE [LARGE SCALE GENOMIC DNA]</scope>
    <source>
        <strain evidence="3 4">San Diego</strain>
    </source>
</reference>
<feature type="transmembrane region" description="Helical" evidence="2">
    <location>
        <begin position="61"/>
        <end position="80"/>
    </location>
</feature>
<keyword evidence="4" id="KW-1185">Reference proteome</keyword>
<evidence type="ECO:0000256" key="1">
    <source>
        <dbReference type="SAM" id="MobiDB-lite"/>
    </source>
</evidence>
<dbReference type="InterPro" id="IPR011701">
    <property type="entry name" value="MFS"/>
</dbReference>
<dbReference type="Gene3D" id="1.20.1250.20">
    <property type="entry name" value="MFS general substrate transporter like domains"/>
    <property type="match status" value="1"/>
</dbReference>
<feature type="transmembrane region" description="Helical" evidence="2">
    <location>
        <begin position="214"/>
        <end position="232"/>
    </location>
</feature>
<keyword evidence="2" id="KW-0472">Membrane</keyword>
<evidence type="ECO:0000256" key="2">
    <source>
        <dbReference type="SAM" id="Phobius"/>
    </source>
</evidence>
<dbReference type="EMBL" id="VCGU01000004">
    <property type="protein sequence ID" value="TRY76812.1"/>
    <property type="molecule type" value="Genomic_DNA"/>
</dbReference>
<keyword evidence="2" id="KW-1133">Transmembrane helix</keyword>
<feature type="transmembrane region" description="Helical" evidence="2">
    <location>
        <begin position="272"/>
        <end position="291"/>
    </location>
</feature>
<organism evidence="3 4">
    <name type="scientific">Tigriopus californicus</name>
    <name type="common">Marine copepod</name>
    <dbReference type="NCBI Taxonomy" id="6832"/>
    <lineage>
        <taxon>Eukaryota</taxon>
        <taxon>Metazoa</taxon>
        <taxon>Ecdysozoa</taxon>
        <taxon>Arthropoda</taxon>
        <taxon>Crustacea</taxon>
        <taxon>Multicrustacea</taxon>
        <taxon>Hexanauplia</taxon>
        <taxon>Copepoda</taxon>
        <taxon>Harpacticoida</taxon>
        <taxon>Harpacticidae</taxon>
        <taxon>Tigriopus</taxon>
    </lineage>
</organism>
<proteinExistence type="predicted"/>
<accession>A0A553PGL0</accession>
<feature type="non-terminal residue" evidence="3">
    <location>
        <position position="548"/>
    </location>
</feature>
<dbReference type="PANTHER" id="PTHR11360:SF251">
    <property type="entry name" value="MAJOR FACILITATOR SUPERFAMILY (MFS) PROFILE DOMAIN-CONTAINING PROTEIN"/>
    <property type="match status" value="1"/>
</dbReference>
<feature type="transmembrane region" description="Helical" evidence="2">
    <location>
        <begin position="331"/>
        <end position="351"/>
    </location>
</feature>
<keyword evidence="2" id="KW-0812">Transmembrane</keyword>
<dbReference type="InterPro" id="IPR036259">
    <property type="entry name" value="MFS_trans_sf"/>
</dbReference>
<feature type="transmembrane region" description="Helical" evidence="2">
    <location>
        <begin position="29"/>
        <end position="49"/>
    </location>
</feature>
<feature type="region of interest" description="Disordered" evidence="1">
    <location>
        <begin position="378"/>
        <end position="398"/>
    </location>
</feature>
<sequence>MAVVGGLVMALGILFTSFAKEFHQLLFSYGIVIGLGVAMIRDSGTIILGHYFRKRRSLVEVVYLSSPGLGLSAMSCLIDHLSRYAPKIIVYTILLYSWRIGLQFVALIMTSICILGLFYRSASLYHPQRRAILHLKSQKRRITIRNGHGSGGETLPWSQLTSHKRRSVQMIFVSCFLGSFGIFYPMVYLNQLQHSKEDPLQNPMIKSDALNDQILLGLGLSFGTVLSGYLGLRRTKDCFIGMIYLIQTSLCVLGLVLYGLTFKSSDLGRGLLILLYGVVPGVFSYAIKTYIQERVKTRDFGQTWSLIQAVAALPIGVGIPLLSWANEGTTGYLGNLIGSGLALLACFVLVIGHNCSKQRQSYGSVTIRHKKIQANLDEESDLQRPFTPGESHSDRDLYENEYEDDYEFDDEYVIEQVYDEKQHYVVDDNITSCNKVENDLIFSEFEQNLSKESEDKSVSSSSSSSQNLRYNGKFARLWTLRRQSTEDFSLSDRSSSSNGQKEPFLTNKALKDVPKEIPTFTSSVARAAKGHPVQKQRSITVIEEVSTS</sequence>